<dbReference type="PROSITE" id="PS00915">
    <property type="entry name" value="PI3_4_KINASE_1"/>
    <property type="match status" value="1"/>
</dbReference>
<comment type="similarity">
    <text evidence="1">Belongs to the PI3/PI4-kinase family. Type III PI4K subfamily.</text>
</comment>
<dbReference type="InterPro" id="IPR018936">
    <property type="entry name" value="PI3/4_kinase_CS"/>
</dbReference>
<protein>
    <submittedName>
        <fullName evidence="5">Predicted protein</fullName>
    </submittedName>
</protein>
<dbReference type="GO" id="GO:0016301">
    <property type="term" value="F:kinase activity"/>
    <property type="evidence" value="ECO:0007669"/>
    <property type="project" value="UniProtKB-KW"/>
</dbReference>
<dbReference type="InterPro" id="IPR000403">
    <property type="entry name" value="PI3/4_kinase_cat_dom"/>
</dbReference>
<dbReference type="EMBL" id="AK364416">
    <property type="protein sequence ID" value="BAJ95619.1"/>
    <property type="molecule type" value="mRNA"/>
</dbReference>
<dbReference type="Gene3D" id="3.30.1010.10">
    <property type="entry name" value="Phosphatidylinositol 3-kinase Catalytic Subunit, Chain A, domain 4"/>
    <property type="match status" value="1"/>
</dbReference>
<name>F2DKJ8_HORVV</name>
<dbReference type="PROSITE" id="PS50290">
    <property type="entry name" value="PI3_4_KINASE_3"/>
    <property type="match status" value="1"/>
</dbReference>
<evidence type="ECO:0000313" key="5">
    <source>
        <dbReference type="EMBL" id="BAJ95619.1"/>
    </source>
</evidence>
<evidence type="ECO:0000259" key="4">
    <source>
        <dbReference type="PROSITE" id="PS50290"/>
    </source>
</evidence>
<dbReference type="InterPro" id="IPR011009">
    <property type="entry name" value="Kinase-like_dom_sf"/>
</dbReference>
<dbReference type="PANTHER" id="PTHR10048:SF15">
    <property type="entry name" value="PHOSPHATIDYLINOSITOL 4-KINASE ALPHA"/>
    <property type="match status" value="1"/>
</dbReference>
<sequence length="107" mass="12091">MPSMSVMGSRVGKFMDTNSNNSFAKSEQHLESVISAGLEYRGKSRAEEHEISCIFKVFDDIRQDCLALQIIRLFLEIFERHNLGLNLFPYHTLSNRTGPSLDIGGII</sequence>
<proteinExistence type="evidence at transcript level"/>
<accession>F2DKJ8</accession>
<evidence type="ECO:0000256" key="3">
    <source>
        <dbReference type="ARBA" id="ARBA00022777"/>
    </source>
</evidence>
<evidence type="ECO:0000256" key="2">
    <source>
        <dbReference type="ARBA" id="ARBA00022679"/>
    </source>
</evidence>
<organism evidence="5">
    <name type="scientific">Hordeum vulgare subsp. vulgare</name>
    <name type="common">Domesticated barley</name>
    <dbReference type="NCBI Taxonomy" id="112509"/>
    <lineage>
        <taxon>Eukaryota</taxon>
        <taxon>Viridiplantae</taxon>
        <taxon>Streptophyta</taxon>
        <taxon>Embryophyta</taxon>
        <taxon>Tracheophyta</taxon>
        <taxon>Spermatophyta</taxon>
        <taxon>Magnoliopsida</taxon>
        <taxon>Liliopsida</taxon>
        <taxon>Poales</taxon>
        <taxon>Poaceae</taxon>
        <taxon>BOP clade</taxon>
        <taxon>Pooideae</taxon>
        <taxon>Triticodae</taxon>
        <taxon>Triticeae</taxon>
        <taxon>Hordeinae</taxon>
        <taxon>Hordeum</taxon>
    </lineage>
</organism>
<reference evidence="5" key="1">
    <citation type="journal article" date="2011" name="Plant Physiol.">
        <title>Comprehensive sequence analysis of 24,783 barley full-length cDNAs derived from 12 clone libraries.</title>
        <authorList>
            <person name="Matsumoto T."/>
            <person name="Tanaka T."/>
            <person name="Sakai H."/>
            <person name="Amano N."/>
            <person name="Kanamori H."/>
            <person name="Kurita K."/>
            <person name="Kikuta A."/>
            <person name="Kamiya K."/>
            <person name="Yamamoto M."/>
            <person name="Ikawa H."/>
            <person name="Fujii N."/>
            <person name="Hori K."/>
            <person name="Itoh T."/>
            <person name="Sato K."/>
        </authorList>
    </citation>
    <scope>NUCLEOTIDE SEQUENCE</scope>
    <source>
        <tissue evidence="5">Shoot and root</tissue>
    </source>
</reference>
<dbReference type="InterPro" id="IPR015433">
    <property type="entry name" value="PI3/4_kinase"/>
</dbReference>
<evidence type="ECO:0000256" key="1">
    <source>
        <dbReference type="ARBA" id="ARBA00006209"/>
    </source>
</evidence>
<dbReference type="GO" id="GO:0046854">
    <property type="term" value="P:phosphatidylinositol phosphate biosynthetic process"/>
    <property type="evidence" value="ECO:0007669"/>
    <property type="project" value="InterPro"/>
</dbReference>
<dbReference type="SUPFAM" id="SSF56112">
    <property type="entry name" value="Protein kinase-like (PK-like)"/>
    <property type="match status" value="1"/>
</dbReference>
<dbReference type="PANTHER" id="PTHR10048">
    <property type="entry name" value="PHOSPHATIDYLINOSITOL KINASE"/>
    <property type="match status" value="1"/>
</dbReference>
<dbReference type="AlphaFoldDB" id="F2DKJ8"/>
<keyword evidence="3" id="KW-0418">Kinase</keyword>
<keyword evidence="2" id="KW-0808">Transferase</keyword>
<feature type="domain" description="PI3K/PI4K catalytic" evidence="4">
    <location>
        <begin position="26"/>
        <end position="107"/>
    </location>
</feature>